<evidence type="ECO:0000256" key="1">
    <source>
        <dbReference type="ARBA" id="ARBA00022729"/>
    </source>
</evidence>
<organism evidence="4 5">
    <name type="scientific">Hymenobacter daecheongensis DSM 21074</name>
    <dbReference type="NCBI Taxonomy" id="1121955"/>
    <lineage>
        <taxon>Bacteria</taxon>
        <taxon>Pseudomonadati</taxon>
        <taxon>Bacteroidota</taxon>
        <taxon>Cytophagia</taxon>
        <taxon>Cytophagales</taxon>
        <taxon>Hymenobacteraceae</taxon>
        <taxon>Hymenobacter</taxon>
    </lineage>
</organism>
<dbReference type="EMBL" id="FQYN01000002">
    <property type="protein sequence ID" value="SHI54316.1"/>
    <property type="molecule type" value="Genomic_DNA"/>
</dbReference>
<gene>
    <name evidence="4" type="ORF">SAMN02745146_0981</name>
</gene>
<name>A0A1M6BZW3_9BACT</name>
<dbReference type="InterPro" id="IPR036709">
    <property type="entry name" value="Autotransporte_beta_dom_sf"/>
</dbReference>
<sequence>MIPRFLTCAGGVLVFLLGSQPVLAQADASTGVEPRWYVGAEAGKQIRTYSIDRQGFGQFTSSLGAQGAYAVSPRLLVQVGVQYGRGNKPNEELQGSGSFAHYPQTEQITRSWTVPVQLRWSLAKDPHRFRLESIAGIGLCFFRQRETGTNTATATKFVKTNSGTNGYLDAGIGGRLRLNPQFDLTADLLLNVNMARPNNSYFPIAPGFGSGLSLQYKFR</sequence>
<keyword evidence="5" id="KW-1185">Reference proteome</keyword>
<dbReference type="Pfam" id="PF13505">
    <property type="entry name" value="OMP_b-brl"/>
    <property type="match status" value="1"/>
</dbReference>
<proteinExistence type="predicted"/>
<dbReference type="Proteomes" id="UP000184418">
    <property type="component" value="Unassembled WGS sequence"/>
</dbReference>
<accession>A0A1M6BZW3</accession>
<feature type="domain" description="Outer membrane protein beta-barrel" evidence="3">
    <location>
        <begin position="12"/>
        <end position="190"/>
    </location>
</feature>
<evidence type="ECO:0000313" key="4">
    <source>
        <dbReference type="EMBL" id="SHI54316.1"/>
    </source>
</evidence>
<dbReference type="SUPFAM" id="SSF103515">
    <property type="entry name" value="Autotransporter"/>
    <property type="match status" value="1"/>
</dbReference>
<dbReference type="AlphaFoldDB" id="A0A1M6BZW3"/>
<feature type="chain" id="PRO_5011957532" evidence="2">
    <location>
        <begin position="25"/>
        <end position="219"/>
    </location>
</feature>
<keyword evidence="1 2" id="KW-0732">Signal</keyword>
<protein>
    <submittedName>
        <fullName evidence="4">Outer membrane protein beta-barrel domain-containing protein</fullName>
    </submittedName>
</protein>
<reference evidence="4 5" key="1">
    <citation type="submission" date="2016-11" db="EMBL/GenBank/DDBJ databases">
        <authorList>
            <person name="Jaros S."/>
            <person name="Januszkiewicz K."/>
            <person name="Wedrychowicz H."/>
        </authorList>
    </citation>
    <scope>NUCLEOTIDE SEQUENCE [LARGE SCALE GENOMIC DNA]</scope>
    <source>
        <strain evidence="4 5">DSM 21074</strain>
    </source>
</reference>
<evidence type="ECO:0000256" key="2">
    <source>
        <dbReference type="SAM" id="SignalP"/>
    </source>
</evidence>
<evidence type="ECO:0000313" key="5">
    <source>
        <dbReference type="Proteomes" id="UP000184418"/>
    </source>
</evidence>
<feature type="signal peptide" evidence="2">
    <location>
        <begin position="1"/>
        <end position="24"/>
    </location>
</feature>
<dbReference type="InterPro" id="IPR027385">
    <property type="entry name" value="Beta-barrel_OMP"/>
</dbReference>
<evidence type="ECO:0000259" key="3">
    <source>
        <dbReference type="Pfam" id="PF13505"/>
    </source>
</evidence>